<protein>
    <submittedName>
        <fullName evidence="6">Ectoine utilization protein EutE</fullName>
    </submittedName>
</protein>
<gene>
    <name evidence="6" type="ORF">SAMEA104719789_00322</name>
</gene>
<keyword evidence="7" id="KW-1185">Reference proteome</keyword>
<name>A0A383TV48_9FLAO</name>
<keyword evidence="4" id="KW-0862">Zinc</keyword>
<dbReference type="PANTHER" id="PTHR37326">
    <property type="entry name" value="BLL3975 PROTEIN"/>
    <property type="match status" value="1"/>
</dbReference>
<evidence type="ECO:0000256" key="1">
    <source>
        <dbReference type="ARBA" id="ARBA00001947"/>
    </source>
</evidence>
<dbReference type="EMBL" id="UNSC01000001">
    <property type="protein sequence ID" value="SZD71227.1"/>
    <property type="molecule type" value="Genomic_DNA"/>
</dbReference>
<dbReference type="GO" id="GO:0016788">
    <property type="term" value="F:hydrolase activity, acting on ester bonds"/>
    <property type="evidence" value="ECO:0007669"/>
    <property type="project" value="InterPro"/>
</dbReference>
<evidence type="ECO:0000313" key="7">
    <source>
        <dbReference type="Proteomes" id="UP000262142"/>
    </source>
</evidence>
<sequence>MKVLETEIPKGKESVVYLKVANLPTRTEIDIPVFIYRSHQPGPCVLLSAGMHGDEINGVEIIRRILDCNLNFVERGTTICIPIINVYGFLHFSRNVPDGKDVNRSFPGFKDGSLASKVAWNIMHHILPLIDFGIDFHTGGDQRANYPQVRGDFSDTNVLDLAQKTHAPFLVNSSLIHRSFRQAAYDLGKKIIVYEGGESLRFSYHAIEEGVMCAQHLLYENQMIPQAPKIKHQSKTLTNRSWYRAPASGMWIAEIHEGDFVNKNQSLGYITSPYGDFIEKVVAEEDGFIIGLNKQAVVNNGEALINLGSIS</sequence>
<dbReference type="OrthoDB" id="9782876at2"/>
<organism evidence="6 7">
    <name type="scientific">Candidatus Ornithobacterium hominis</name>
    <dbReference type="NCBI Taxonomy" id="2497989"/>
    <lineage>
        <taxon>Bacteria</taxon>
        <taxon>Pseudomonadati</taxon>
        <taxon>Bacteroidota</taxon>
        <taxon>Flavobacteriia</taxon>
        <taxon>Flavobacteriales</taxon>
        <taxon>Weeksellaceae</taxon>
        <taxon>Ornithobacterium</taxon>
    </lineage>
</organism>
<dbReference type="GO" id="GO:0046872">
    <property type="term" value="F:metal ion binding"/>
    <property type="evidence" value="ECO:0007669"/>
    <property type="project" value="UniProtKB-KW"/>
</dbReference>
<dbReference type="PIRSF" id="PIRSF039012">
    <property type="entry name" value="ASP"/>
    <property type="match status" value="1"/>
</dbReference>
<feature type="domain" description="Succinylglutamate desuccinylase/Aspartoacylase catalytic" evidence="5">
    <location>
        <begin position="41"/>
        <end position="217"/>
    </location>
</feature>
<dbReference type="AlphaFoldDB" id="A0A383TV48"/>
<keyword evidence="2" id="KW-0479">Metal-binding</keyword>
<dbReference type="Gene3D" id="3.40.630.10">
    <property type="entry name" value="Zn peptidases"/>
    <property type="match status" value="1"/>
</dbReference>
<evidence type="ECO:0000256" key="4">
    <source>
        <dbReference type="ARBA" id="ARBA00022833"/>
    </source>
</evidence>
<dbReference type="Proteomes" id="UP000262142">
    <property type="component" value="Unassembled WGS sequence"/>
</dbReference>
<dbReference type="PANTHER" id="PTHR37326:SF2">
    <property type="entry name" value="SUCCINYLGLUTAMATE DESUCCINYLASE_ASPARTOACYLASE FAMILY PROTEIN"/>
    <property type="match status" value="1"/>
</dbReference>
<dbReference type="RefSeq" id="WP_119058863.1">
    <property type="nucleotide sequence ID" value="NZ_UNSC01000001.1"/>
</dbReference>
<dbReference type="InterPro" id="IPR043795">
    <property type="entry name" value="N-alpha-Ac-DABA-like"/>
</dbReference>
<evidence type="ECO:0000256" key="3">
    <source>
        <dbReference type="ARBA" id="ARBA00022801"/>
    </source>
</evidence>
<evidence type="ECO:0000313" key="6">
    <source>
        <dbReference type="EMBL" id="SZD71227.1"/>
    </source>
</evidence>
<dbReference type="InterPro" id="IPR055438">
    <property type="entry name" value="AstE_AspA_cat"/>
</dbReference>
<dbReference type="CDD" id="cd06251">
    <property type="entry name" value="M14_ASTE_ASPA-like"/>
    <property type="match status" value="1"/>
</dbReference>
<comment type="cofactor">
    <cofactor evidence="1">
        <name>Zn(2+)</name>
        <dbReference type="ChEBI" id="CHEBI:29105"/>
    </cofactor>
</comment>
<dbReference type="InterPro" id="IPR053138">
    <property type="entry name" value="N-alpha-Ac-DABA_deacetylase"/>
</dbReference>
<accession>A0A383TV48</accession>
<evidence type="ECO:0000259" key="5">
    <source>
        <dbReference type="Pfam" id="PF24827"/>
    </source>
</evidence>
<keyword evidence="3" id="KW-0378">Hydrolase</keyword>
<evidence type="ECO:0000256" key="2">
    <source>
        <dbReference type="ARBA" id="ARBA00022723"/>
    </source>
</evidence>
<dbReference type="Pfam" id="PF24827">
    <property type="entry name" value="AstE_AspA_cat"/>
    <property type="match status" value="1"/>
</dbReference>
<dbReference type="GO" id="GO:0016811">
    <property type="term" value="F:hydrolase activity, acting on carbon-nitrogen (but not peptide) bonds, in linear amides"/>
    <property type="evidence" value="ECO:0007669"/>
    <property type="project" value="InterPro"/>
</dbReference>
<dbReference type="SUPFAM" id="SSF53187">
    <property type="entry name" value="Zn-dependent exopeptidases"/>
    <property type="match status" value="1"/>
</dbReference>
<proteinExistence type="predicted"/>
<reference evidence="6 7" key="1">
    <citation type="submission" date="2018-09" db="EMBL/GenBank/DDBJ databases">
        <authorList>
            <consortium name="Pathogen Informatics"/>
        </authorList>
    </citation>
    <scope>NUCLEOTIDE SEQUENCE [LARGE SCALE GENOMIC DNA]</scope>
    <source>
        <strain evidence="6 7">OH-22767</strain>
    </source>
</reference>